<accession>A0A2A4JBZ6</accession>
<name>A0A2A4JBZ6_HELVI</name>
<evidence type="ECO:0000259" key="1">
    <source>
        <dbReference type="SMART" id="SM00587"/>
    </source>
</evidence>
<dbReference type="Pfam" id="PF02958">
    <property type="entry name" value="EcKL"/>
    <property type="match status" value="1"/>
</dbReference>
<dbReference type="EMBL" id="NWSH01001948">
    <property type="protein sequence ID" value="PCG69595.1"/>
    <property type="molecule type" value="Genomic_DNA"/>
</dbReference>
<organism evidence="2">
    <name type="scientific">Heliothis virescens</name>
    <name type="common">Tobacco budworm moth</name>
    <dbReference type="NCBI Taxonomy" id="7102"/>
    <lineage>
        <taxon>Eukaryota</taxon>
        <taxon>Metazoa</taxon>
        <taxon>Ecdysozoa</taxon>
        <taxon>Arthropoda</taxon>
        <taxon>Hexapoda</taxon>
        <taxon>Insecta</taxon>
        <taxon>Pterygota</taxon>
        <taxon>Neoptera</taxon>
        <taxon>Endopterygota</taxon>
        <taxon>Lepidoptera</taxon>
        <taxon>Glossata</taxon>
        <taxon>Ditrysia</taxon>
        <taxon>Noctuoidea</taxon>
        <taxon>Noctuidae</taxon>
        <taxon>Heliothinae</taxon>
        <taxon>Heliothis</taxon>
    </lineage>
</organism>
<comment type="caution">
    <text evidence="2">The sequence shown here is derived from an EMBL/GenBank/DDBJ whole genome shotgun (WGS) entry which is preliminary data.</text>
</comment>
<dbReference type="Gene3D" id="3.90.1200.10">
    <property type="match status" value="1"/>
</dbReference>
<feature type="domain" description="CHK kinase-like" evidence="1">
    <location>
        <begin position="132"/>
        <end position="322"/>
    </location>
</feature>
<dbReference type="SUPFAM" id="SSF56112">
    <property type="entry name" value="Protein kinase-like (PK-like)"/>
    <property type="match status" value="1"/>
</dbReference>
<gene>
    <name evidence="2" type="ORF">B5V51_3925</name>
</gene>
<dbReference type="PANTHER" id="PTHR11012">
    <property type="entry name" value="PROTEIN KINASE-LIKE DOMAIN-CONTAINING"/>
    <property type="match status" value="1"/>
</dbReference>
<dbReference type="SMART" id="SM00587">
    <property type="entry name" value="CHK"/>
    <property type="match status" value="1"/>
</dbReference>
<reference evidence="2" key="1">
    <citation type="submission" date="2017-09" db="EMBL/GenBank/DDBJ databases">
        <title>Contemporary evolution of a Lepidopteran species, Heliothis virescens, in response to modern agricultural practices.</title>
        <authorList>
            <person name="Fritz M.L."/>
            <person name="Deyonke A.M."/>
            <person name="Papanicolaou A."/>
            <person name="Micinski S."/>
            <person name="Westbrook J."/>
            <person name="Gould F."/>
        </authorList>
    </citation>
    <scope>NUCLEOTIDE SEQUENCE [LARGE SCALE GENOMIC DNA]</scope>
    <source>
        <strain evidence="2">HvINT-</strain>
        <tissue evidence="2">Whole body</tissue>
    </source>
</reference>
<proteinExistence type="predicted"/>
<evidence type="ECO:0000313" key="2">
    <source>
        <dbReference type="EMBL" id="PCG69595.1"/>
    </source>
</evidence>
<dbReference type="STRING" id="7102.A0A2A4JBZ6"/>
<dbReference type="InterPro" id="IPR015897">
    <property type="entry name" value="CHK_kinase-like"/>
</dbReference>
<dbReference type="AlphaFoldDB" id="A0A2A4JBZ6"/>
<dbReference type="InterPro" id="IPR011009">
    <property type="entry name" value="Kinase-like_dom_sf"/>
</dbReference>
<protein>
    <recommendedName>
        <fullName evidence="1">CHK kinase-like domain-containing protein</fullName>
    </recommendedName>
</protein>
<dbReference type="InterPro" id="IPR004119">
    <property type="entry name" value="EcKL"/>
</dbReference>
<dbReference type="PANTHER" id="PTHR11012:SF30">
    <property type="entry name" value="PROTEIN KINASE-LIKE DOMAIN-CONTAINING"/>
    <property type="match status" value="1"/>
</dbReference>
<sequence length="414" mass="47721">MAQYNIKGDIANVTERQLEFINKVILEQNLKVKKTVLEPVGKAGDNFASNVKRINIESENGNMKMILKIAPSVEMMRQMANTAIMFKNEHIMYTKVLPMFASLQKAARVPKEDQLRFAKCYGSLTEQPNEVIILEDLKESGFGMMDKFQSLSNECVRSILKSFAIYHSLSYALYEQDPETFEDIKGKLTNIWTLMHENPDFMMATETWATEMLIFVDDETDKEILKNILSNVIQIRSDIIKNEDNKYSVIQQGDAWTNNMLFKVEGDSVQSVMIDYQASNFGNPVVDLFYIILNCTDHATRSKHYYEWIDYYHSELDKSLSNFGMDVSSIYPRNRLDADLKKYSGVLFSLCVLLCNLLMRDTEEAGELMEAMKTSEFSEMAETMTIQQLQSKTFDRIKTKVTDLVASMKEFNYV</sequence>